<accession>K8EIY2</accession>
<dbReference type="GO" id="GO:0004674">
    <property type="term" value="F:protein serine/threonine kinase activity"/>
    <property type="evidence" value="ECO:0007669"/>
    <property type="project" value="UniProtKB-KW"/>
</dbReference>
<dbReference type="InterPro" id="IPR011009">
    <property type="entry name" value="Kinase-like_dom_sf"/>
</dbReference>
<feature type="region of interest" description="Disordered" evidence="7">
    <location>
        <begin position="436"/>
        <end position="461"/>
    </location>
</feature>
<evidence type="ECO:0000256" key="1">
    <source>
        <dbReference type="ARBA" id="ARBA00022527"/>
    </source>
</evidence>
<dbReference type="KEGG" id="bpg:Bathy10g03610"/>
<dbReference type="EMBL" id="FO082269">
    <property type="protein sequence ID" value="CCO17976.1"/>
    <property type="molecule type" value="Genomic_DNA"/>
</dbReference>
<dbReference type="SUPFAM" id="SSF55021">
    <property type="entry name" value="ACT-like"/>
    <property type="match status" value="1"/>
</dbReference>
<dbReference type="Pfam" id="PF07714">
    <property type="entry name" value="PK_Tyr_Ser-Thr"/>
    <property type="match status" value="1"/>
</dbReference>
<evidence type="ECO:0000256" key="6">
    <source>
        <dbReference type="PROSITE-ProRule" id="PRU10141"/>
    </source>
</evidence>
<dbReference type="InterPro" id="IPR000719">
    <property type="entry name" value="Prot_kinase_dom"/>
</dbReference>
<dbReference type="PRINTS" id="PR00109">
    <property type="entry name" value="TYRKINASE"/>
</dbReference>
<feature type="domain" description="ACT" evidence="9">
    <location>
        <begin position="282"/>
        <end position="362"/>
    </location>
</feature>
<evidence type="ECO:0000256" key="5">
    <source>
        <dbReference type="ARBA" id="ARBA00022840"/>
    </source>
</evidence>
<feature type="compositionally biased region" description="Low complexity" evidence="7">
    <location>
        <begin position="129"/>
        <end position="142"/>
    </location>
</feature>
<dbReference type="PANTHER" id="PTHR44329:SF261">
    <property type="entry name" value="ZINC FINGER CONTAINING PROTEIN KINASE-RELATED"/>
    <property type="match status" value="1"/>
</dbReference>
<evidence type="ECO:0000313" key="10">
    <source>
        <dbReference type="EMBL" id="CCO17976.1"/>
    </source>
</evidence>
<sequence length="810" mass="90812">MSSAFALAKDDFENDDCDDKIKEHMKLVPVRYVKDFSCREEIVLHMDALDCSRKNKGAFAVRSVLVKGKGNDDDQNEEFWEEKNTLQNREDQTNERGEEENEIIFAEKKVPGESFEAYRRERRREGEEIPPSEILETTTTTTQEKEPESNSKRWRSRQRQSAFSGDDDDGAQKANFAPKSRSPLKKLLTGKGTLEKGKISPDSILPDNNAATTSVNGPTSRFYQKRNNQQQQQEQMNHGRGMHGGNLTFYGASTSSSVYSEEGSEDHLAAQALKENEQPFYSLAVACINRPRVLSEISTAVNDCGLDVHEAHIYNLKDGYVLDVFTVYGWKNDDEEGLSHAVMKALTAGIVPERRGLGGSPFPSKTDVNKVCMELDGCEIYDIDPESEHRQGWESHSDDEGEDPLKVSNQMSDSEELMNVAPTTTTTLTEGGTYNMINIKNNDDDDDADGGKREIKDNLNRNQISALDSTKSLERDVMEAMEKSRKESKEPAIDSRKLRLIREIGSGSFGVLYKGEYRGKKVAAKFPSGTHNDNQNQLRAMREFFQELSVLSKVKHENIVRVVGAMTKMPRLCIVTEYVDNGPLNNYLLNQGSSLKLSAQVEIACGIARGMAYLHSKNFVHRDLKASNVLLQSTTTPITAKGESIDGKMTFTGAQGSLRPIICDFGLSREVTKDGAMTPETGTYRWMAPEVIAHSKYSLSADVYSFAIVLWEIVCEGHVPYPEHTPLQAAVAVVQKGIRPILPYNSHPIMMNAMERCWVSEPENRPRFTDLVMDFESHMLGSATKLNLMPSKSFFSRLKSMSTSKKRDRI</sequence>
<dbReference type="PROSITE" id="PS00108">
    <property type="entry name" value="PROTEIN_KINASE_ST"/>
    <property type="match status" value="1"/>
</dbReference>
<feature type="region of interest" description="Disordered" evidence="7">
    <location>
        <begin position="83"/>
        <end position="107"/>
    </location>
</feature>
<dbReference type="InterPro" id="IPR045865">
    <property type="entry name" value="ACT-like_dom_sf"/>
</dbReference>
<proteinExistence type="predicted"/>
<reference evidence="10 11" key="1">
    <citation type="submission" date="2011-10" db="EMBL/GenBank/DDBJ databases">
        <authorList>
            <person name="Genoscope - CEA"/>
        </authorList>
    </citation>
    <scope>NUCLEOTIDE SEQUENCE [LARGE SCALE GENOMIC DNA]</scope>
    <source>
        <strain evidence="10 11">RCC 1105</strain>
    </source>
</reference>
<evidence type="ECO:0000256" key="7">
    <source>
        <dbReference type="SAM" id="MobiDB-lite"/>
    </source>
</evidence>
<organism evidence="10 11">
    <name type="scientific">Bathycoccus prasinos</name>
    <dbReference type="NCBI Taxonomy" id="41875"/>
    <lineage>
        <taxon>Eukaryota</taxon>
        <taxon>Viridiplantae</taxon>
        <taxon>Chlorophyta</taxon>
        <taxon>Mamiellophyceae</taxon>
        <taxon>Mamiellales</taxon>
        <taxon>Bathycoccaceae</taxon>
        <taxon>Bathycoccus</taxon>
    </lineage>
</organism>
<evidence type="ECO:0000256" key="3">
    <source>
        <dbReference type="ARBA" id="ARBA00022741"/>
    </source>
</evidence>
<dbReference type="eggNOG" id="KOG0192">
    <property type="taxonomic scope" value="Eukaryota"/>
</dbReference>
<feature type="compositionally biased region" description="Low complexity" evidence="7">
    <location>
        <begin position="225"/>
        <end position="236"/>
    </location>
</feature>
<keyword evidence="11" id="KW-1185">Reference proteome</keyword>
<dbReference type="Gene3D" id="3.30.200.20">
    <property type="entry name" value="Phosphorylase Kinase, domain 1"/>
    <property type="match status" value="1"/>
</dbReference>
<keyword evidence="3 6" id="KW-0547">Nucleotide-binding</keyword>
<feature type="region of interest" description="Disordered" evidence="7">
    <location>
        <begin position="119"/>
        <end position="247"/>
    </location>
</feature>
<dbReference type="PANTHER" id="PTHR44329">
    <property type="entry name" value="SERINE/THREONINE-PROTEIN KINASE TNNI3K-RELATED"/>
    <property type="match status" value="1"/>
</dbReference>
<dbReference type="RefSeq" id="XP_007510443.1">
    <property type="nucleotide sequence ID" value="XM_007510381.1"/>
</dbReference>
<dbReference type="GeneID" id="19013436"/>
<feature type="region of interest" description="Disordered" evidence="7">
    <location>
        <begin position="387"/>
        <end position="406"/>
    </location>
</feature>
<dbReference type="GO" id="GO:0005524">
    <property type="term" value="F:ATP binding"/>
    <property type="evidence" value="ECO:0007669"/>
    <property type="project" value="UniProtKB-UniRule"/>
</dbReference>
<feature type="domain" description="Protein kinase" evidence="8">
    <location>
        <begin position="498"/>
        <end position="781"/>
    </location>
</feature>
<evidence type="ECO:0000256" key="4">
    <source>
        <dbReference type="ARBA" id="ARBA00022777"/>
    </source>
</evidence>
<dbReference type="Proteomes" id="UP000198341">
    <property type="component" value="Chromosome 10"/>
</dbReference>
<dbReference type="AlphaFoldDB" id="K8EIY2"/>
<keyword evidence="5 6" id="KW-0067">ATP-binding</keyword>
<evidence type="ECO:0000259" key="9">
    <source>
        <dbReference type="PROSITE" id="PS51671"/>
    </source>
</evidence>
<protein>
    <recommendedName>
        <fullName evidence="12">Protein kinase domain-containing protein</fullName>
    </recommendedName>
</protein>
<gene>
    <name evidence="10" type="ordered locus">Bathy10g03610</name>
</gene>
<keyword evidence="4" id="KW-0418">Kinase</keyword>
<dbReference type="CDD" id="cd13999">
    <property type="entry name" value="STKc_MAP3K-like"/>
    <property type="match status" value="1"/>
</dbReference>
<dbReference type="OrthoDB" id="4062651at2759"/>
<dbReference type="SMART" id="SM00220">
    <property type="entry name" value="S_TKc"/>
    <property type="match status" value="1"/>
</dbReference>
<feature type="compositionally biased region" description="Polar residues" evidence="7">
    <location>
        <begin position="209"/>
        <end position="222"/>
    </location>
</feature>
<evidence type="ECO:0008006" key="12">
    <source>
        <dbReference type="Google" id="ProtNLM"/>
    </source>
</evidence>
<dbReference type="SUPFAM" id="SSF56112">
    <property type="entry name" value="Protein kinase-like (PK-like)"/>
    <property type="match status" value="1"/>
</dbReference>
<dbReference type="InterPro" id="IPR017441">
    <property type="entry name" value="Protein_kinase_ATP_BS"/>
</dbReference>
<dbReference type="InterPro" id="IPR008271">
    <property type="entry name" value="Ser/Thr_kinase_AS"/>
</dbReference>
<dbReference type="InterPro" id="IPR051681">
    <property type="entry name" value="Ser/Thr_Kinases-Pseudokinases"/>
</dbReference>
<name>K8EIY2_9CHLO</name>
<evidence type="ECO:0000259" key="8">
    <source>
        <dbReference type="PROSITE" id="PS50011"/>
    </source>
</evidence>
<dbReference type="PROSITE" id="PS00107">
    <property type="entry name" value="PROTEIN_KINASE_ATP"/>
    <property type="match status" value="1"/>
</dbReference>
<dbReference type="PROSITE" id="PS50011">
    <property type="entry name" value="PROTEIN_KINASE_DOM"/>
    <property type="match status" value="1"/>
</dbReference>
<dbReference type="STRING" id="41875.K8EIY2"/>
<dbReference type="Gene3D" id="1.10.510.10">
    <property type="entry name" value="Transferase(Phosphotransferase) domain 1"/>
    <property type="match status" value="1"/>
</dbReference>
<dbReference type="PROSITE" id="PS51671">
    <property type="entry name" value="ACT"/>
    <property type="match status" value="1"/>
</dbReference>
<dbReference type="InterPro" id="IPR002912">
    <property type="entry name" value="ACT_dom"/>
</dbReference>
<feature type="compositionally biased region" description="Basic and acidic residues" evidence="7">
    <location>
        <begin position="83"/>
        <end position="96"/>
    </location>
</feature>
<keyword evidence="1" id="KW-0723">Serine/threonine-protein kinase</keyword>
<feature type="compositionally biased region" description="Basic and acidic residues" evidence="7">
    <location>
        <begin position="449"/>
        <end position="459"/>
    </location>
</feature>
<feature type="compositionally biased region" description="Basic and acidic residues" evidence="7">
    <location>
        <begin position="387"/>
        <end position="398"/>
    </location>
</feature>
<dbReference type="InterPro" id="IPR001245">
    <property type="entry name" value="Ser-Thr/Tyr_kinase_cat_dom"/>
</dbReference>
<feature type="binding site" evidence="6">
    <location>
        <position position="525"/>
    </location>
    <ligand>
        <name>ATP</name>
        <dbReference type="ChEBI" id="CHEBI:30616"/>
    </ligand>
</feature>
<keyword evidence="2" id="KW-0808">Transferase</keyword>
<evidence type="ECO:0000313" key="11">
    <source>
        <dbReference type="Proteomes" id="UP000198341"/>
    </source>
</evidence>
<evidence type="ECO:0000256" key="2">
    <source>
        <dbReference type="ARBA" id="ARBA00022679"/>
    </source>
</evidence>